<evidence type="ECO:0000256" key="11">
    <source>
        <dbReference type="ARBA" id="ARBA00023136"/>
    </source>
</evidence>
<dbReference type="InterPro" id="IPR050445">
    <property type="entry name" value="Bact_polysacc_biosynth/exp"/>
</dbReference>
<comment type="similarity">
    <text evidence="2">Belongs to the etk/wzc family.</text>
</comment>
<evidence type="ECO:0000259" key="20">
    <source>
        <dbReference type="SMART" id="SM00382"/>
    </source>
</evidence>
<feature type="transmembrane region" description="Helical" evidence="19">
    <location>
        <begin position="40"/>
        <end position="59"/>
    </location>
</feature>
<feature type="transmembrane region" description="Helical" evidence="19">
    <location>
        <begin position="453"/>
        <end position="473"/>
    </location>
</feature>
<comment type="catalytic activity">
    <reaction evidence="14">
        <text>L-tyrosyl-[protein] + ATP = O-phospho-L-tyrosyl-[protein] + ADP + H(+)</text>
        <dbReference type="Rhea" id="RHEA:10596"/>
        <dbReference type="Rhea" id="RHEA-COMP:10136"/>
        <dbReference type="Rhea" id="RHEA-COMP:20101"/>
        <dbReference type="ChEBI" id="CHEBI:15378"/>
        <dbReference type="ChEBI" id="CHEBI:30616"/>
        <dbReference type="ChEBI" id="CHEBI:46858"/>
        <dbReference type="ChEBI" id="CHEBI:61978"/>
        <dbReference type="ChEBI" id="CHEBI:456216"/>
    </reaction>
</comment>
<evidence type="ECO:0000256" key="14">
    <source>
        <dbReference type="ARBA" id="ARBA00053015"/>
    </source>
</evidence>
<reference evidence="21 22" key="1">
    <citation type="journal article" date="2017" name="Int. J. Syst. Evol. Microbiol.">
        <title>Ramlibacter monticola sp. nov., isolated from forest soil.</title>
        <authorList>
            <person name="Chaudhary D.K."/>
            <person name="Kim J."/>
        </authorList>
    </citation>
    <scope>NUCLEOTIDE SEQUENCE [LARGE SCALE GENOMIC DNA]</scope>
    <source>
        <strain evidence="21 22">KACC 19175</strain>
    </source>
</reference>
<evidence type="ECO:0000256" key="6">
    <source>
        <dbReference type="ARBA" id="ARBA00022692"/>
    </source>
</evidence>
<evidence type="ECO:0000256" key="17">
    <source>
        <dbReference type="ARBA" id="ARBA00081049"/>
    </source>
</evidence>
<comment type="caution">
    <text evidence="21">The sequence shown here is derived from an EMBL/GenBank/DDBJ whole genome shotgun (WGS) entry which is preliminary data.</text>
</comment>
<evidence type="ECO:0000313" key="21">
    <source>
        <dbReference type="EMBL" id="MBL0394134.1"/>
    </source>
</evidence>
<dbReference type="PANTHER" id="PTHR32309">
    <property type="entry name" value="TYROSINE-PROTEIN KINASE"/>
    <property type="match status" value="1"/>
</dbReference>
<feature type="coiled-coil region" evidence="18">
    <location>
        <begin position="369"/>
        <end position="420"/>
    </location>
</feature>
<dbReference type="NCBIfam" id="TIGR01005">
    <property type="entry name" value="eps_transp_fam"/>
    <property type="match status" value="1"/>
</dbReference>
<comment type="function">
    <text evidence="15">Probably involved in polymerization and/or export of exopolysaccharide EPS I which functions as a virulence factor. May be involved in an ATP-dependent process in the pathway for EPS I production, possibly export of the trimeric repeat units across the inner membrane or their polymerization.</text>
</comment>
<dbReference type="EMBL" id="JAEQNE010000007">
    <property type="protein sequence ID" value="MBL0394134.1"/>
    <property type="molecule type" value="Genomic_DNA"/>
</dbReference>
<keyword evidence="11 19" id="KW-0472">Membrane</keyword>
<evidence type="ECO:0000256" key="5">
    <source>
        <dbReference type="ARBA" id="ARBA00022679"/>
    </source>
</evidence>
<evidence type="ECO:0000256" key="1">
    <source>
        <dbReference type="ARBA" id="ARBA00004429"/>
    </source>
</evidence>
<comment type="subcellular location">
    <subcellularLocation>
        <location evidence="1">Cell inner membrane</location>
        <topology evidence="1">Multi-pass membrane protein</topology>
    </subcellularLocation>
</comment>
<keyword evidence="3" id="KW-1003">Cell membrane</keyword>
<evidence type="ECO:0000256" key="15">
    <source>
        <dbReference type="ARBA" id="ARBA00054296"/>
    </source>
</evidence>
<keyword evidence="9" id="KW-0067">ATP-binding</keyword>
<evidence type="ECO:0000256" key="2">
    <source>
        <dbReference type="ARBA" id="ARBA00008883"/>
    </source>
</evidence>
<keyword evidence="10 19" id="KW-1133">Transmembrane helix</keyword>
<dbReference type="InterPro" id="IPR005700">
    <property type="entry name" value="EPS_ExoP-like"/>
</dbReference>
<evidence type="ECO:0000256" key="19">
    <source>
        <dbReference type="SAM" id="Phobius"/>
    </source>
</evidence>
<dbReference type="Pfam" id="PF13614">
    <property type="entry name" value="AAA_31"/>
    <property type="match status" value="1"/>
</dbReference>
<dbReference type="GO" id="GO:0004713">
    <property type="term" value="F:protein tyrosine kinase activity"/>
    <property type="evidence" value="ECO:0007669"/>
    <property type="project" value="UniProtKB-KW"/>
</dbReference>
<name>A0A936Z369_9BURK</name>
<keyword evidence="6 19" id="KW-0812">Transmembrane</keyword>
<dbReference type="Pfam" id="PF13807">
    <property type="entry name" value="GNVR"/>
    <property type="match status" value="1"/>
</dbReference>
<evidence type="ECO:0000256" key="8">
    <source>
        <dbReference type="ARBA" id="ARBA00022777"/>
    </source>
</evidence>
<evidence type="ECO:0000313" key="22">
    <source>
        <dbReference type="Proteomes" id="UP000599109"/>
    </source>
</evidence>
<gene>
    <name evidence="21" type="ORF">JJ685_23545</name>
</gene>
<keyword evidence="4" id="KW-0997">Cell inner membrane</keyword>
<dbReference type="GO" id="GO:0005886">
    <property type="term" value="C:plasma membrane"/>
    <property type="evidence" value="ECO:0007669"/>
    <property type="project" value="UniProtKB-SubCell"/>
</dbReference>
<dbReference type="SMART" id="SM00382">
    <property type="entry name" value="AAA"/>
    <property type="match status" value="1"/>
</dbReference>
<dbReference type="SUPFAM" id="SSF52540">
    <property type="entry name" value="P-loop containing nucleoside triphosphate hydrolases"/>
    <property type="match status" value="1"/>
</dbReference>
<evidence type="ECO:0000256" key="3">
    <source>
        <dbReference type="ARBA" id="ARBA00022475"/>
    </source>
</evidence>
<dbReference type="GO" id="GO:0000271">
    <property type="term" value="P:polysaccharide biosynthetic process"/>
    <property type="evidence" value="ECO:0007669"/>
    <property type="project" value="UniProtKB-KW"/>
</dbReference>
<dbReference type="InterPro" id="IPR003856">
    <property type="entry name" value="LPS_length_determ_N"/>
</dbReference>
<dbReference type="InterPro" id="IPR003593">
    <property type="entry name" value="AAA+_ATPase"/>
</dbReference>
<keyword evidence="8" id="KW-0418">Kinase</keyword>
<dbReference type="GO" id="GO:0042802">
    <property type="term" value="F:identical protein binding"/>
    <property type="evidence" value="ECO:0007669"/>
    <property type="project" value="UniProtKB-ARBA"/>
</dbReference>
<dbReference type="Proteomes" id="UP000599109">
    <property type="component" value="Unassembled WGS sequence"/>
</dbReference>
<keyword evidence="18" id="KW-0175">Coiled coil</keyword>
<dbReference type="InterPro" id="IPR027417">
    <property type="entry name" value="P-loop_NTPase"/>
</dbReference>
<evidence type="ECO:0000256" key="7">
    <source>
        <dbReference type="ARBA" id="ARBA00022741"/>
    </source>
</evidence>
<keyword evidence="22" id="KW-1185">Reference proteome</keyword>
<dbReference type="GO" id="GO:0005524">
    <property type="term" value="F:ATP binding"/>
    <property type="evidence" value="ECO:0007669"/>
    <property type="project" value="UniProtKB-KW"/>
</dbReference>
<accession>A0A936Z369</accession>
<dbReference type="InterPro" id="IPR032807">
    <property type="entry name" value="GNVR"/>
</dbReference>
<dbReference type="Pfam" id="PF02706">
    <property type="entry name" value="Wzz"/>
    <property type="match status" value="1"/>
</dbReference>
<feature type="domain" description="AAA+ ATPase" evidence="20">
    <location>
        <begin position="550"/>
        <end position="725"/>
    </location>
</feature>
<proteinExistence type="inferred from homology"/>
<evidence type="ECO:0000256" key="4">
    <source>
        <dbReference type="ARBA" id="ARBA00022519"/>
    </source>
</evidence>
<keyword evidence="13" id="KW-0270">Exopolysaccharide synthesis</keyword>
<keyword evidence="5 21" id="KW-0808">Transferase</keyword>
<dbReference type="InterPro" id="IPR005702">
    <property type="entry name" value="Wzc-like_C"/>
</dbReference>
<evidence type="ECO:0000256" key="9">
    <source>
        <dbReference type="ARBA" id="ARBA00022840"/>
    </source>
</evidence>
<dbReference type="NCBIfam" id="TIGR01007">
    <property type="entry name" value="eps_fam"/>
    <property type="match status" value="1"/>
</dbReference>
<dbReference type="Gene3D" id="3.40.50.300">
    <property type="entry name" value="P-loop containing nucleotide triphosphate hydrolases"/>
    <property type="match status" value="1"/>
</dbReference>
<dbReference type="FunFam" id="3.40.50.300:FF:000527">
    <property type="entry name" value="Tyrosine-protein kinase etk"/>
    <property type="match status" value="1"/>
</dbReference>
<dbReference type="AlphaFoldDB" id="A0A936Z369"/>
<dbReference type="InterPro" id="IPR025669">
    <property type="entry name" value="AAA_dom"/>
</dbReference>
<dbReference type="PANTHER" id="PTHR32309:SF32">
    <property type="entry name" value="TYROSINE-PROTEIN KINASE ETK-RELATED"/>
    <property type="match status" value="1"/>
</dbReference>
<keyword evidence="12" id="KW-0829">Tyrosine-protein kinase</keyword>
<keyword evidence="7" id="KW-0547">Nucleotide-binding</keyword>
<feature type="coiled-coil region" evidence="18">
    <location>
        <begin position="283"/>
        <end position="324"/>
    </location>
</feature>
<evidence type="ECO:0000256" key="13">
    <source>
        <dbReference type="ARBA" id="ARBA00023169"/>
    </source>
</evidence>
<protein>
    <recommendedName>
        <fullName evidence="16">Putative tyrosine-protein kinase EpsB</fullName>
    </recommendedName>
    <alternativeName>
        <fullName evidence="17">EPS I polysaccharide export protein EpsB</fullName>
    </alternativeName>
</protein>
<dbReference type="CDD" id="cd05387">
    <property type="entry name" value="BY-kinase"/>
    <property type="match status" value="1"/>
</dbReference>
<sequence length="752" mass="81811">MNAPHLLQRQFGPATETKILEEDTHANVREYWDIVVDNRWLIAGITSLAIGIGAAVAFLSRPTYEANLLIQVEDSAGSAGSLLGQAGALFELKTPAIAEIEIIRSRMVIGEAVDKTRMQIQAKPRYLPLVGEWLAGRANGLSEPGFFGLPGYVAGKETIDVGEFSVPELFEGTQFRLRLSSATTFVLSHPELDGVLTGTVGTPLAAETPVGKVSLSVTQITALPGAEFDLVSNSRVETIERLQDGLKLSEKGRQSGIIEARLEGFDRIQVARLLNEIGRQYVQQNVERKAAEAQKTLAFLDTQLPQFKKQLNQAEEAYNSYRHRQGTVALDEEAKLILSRSVELQARLLEAQQKRRDLVSRFTPQHPLVTTLDGQIAAWNEEINALNAKVRSLPAVQQDALRLERDVKVNNELYQQLRNNSLQLQLIREGKIGNVRVIDAAVQPKQPIRPRRGITLALAAVLGLFGGILGAFFRSSFLRGIRNAQEIEARTGLSVYSTIPLSKGQEGLVAKVKGKQKGTHLLASTSPQDPAIESMRSLRTALQFAMLDAPNNRVLITGPTPGVGKSFLSANFAAVVASTGKRVLLIDADLRKGYLNNYFGVSRDRGLSEVIAGSASPAEAIHPGVAPHLDLLTTGVLPPNPAELLMSSALASLLAQFSNAYDIVIIDTPPVLAAADTLNVAHQAGTLLLVARAGETQIGELLESGKRLSQAGKVASGVIFNALDLNRRHYGRYGYRYDSYRYQQYAYEGAKV</sequence>
<evidence type="ECO:0000256" key="18">
    <source>
        <dbReference type="SAM" id="Coils"/>
    </source>
</evidence>
<dbReference type="RefSeq" id="WP_201676800.1">
    <property type="nucleotide sequence ID" value="NZ_JAEQNE010000007.1"/>
</dbReference>
<evidence type="ECO:0000256" key="10">
    <source>
        <dbReference type="ARBA" id="ARBA00022989"/>
    </source>
</evidence>
<evidence type="ECO:0000256" key="12">
    <source>
        <dbReference type="ARBA" id="ARBA00023137"/>
    </source>
</evidence>
<dbReference type="Pfam" id="PF23607">
    <property type="entry name" value="WZC_N"/>
    <property type="match status" value="1"/>
</dbReference>
<evidence type="ECO:0000256" key="16">
    <source>
        <dbReference type="ARBA" id="ARBA00067833"/>
    </source>
</evidence>
<organism evidence="21 22">
    <name type="scientific">Ramlibacter monticola</name>
    <dbReference type="NCBI Taxonomy" id="1926872"/>
    <lineage>
        <taxon>Bacteria</taxon>
        <taxon>Pseudomonadati</taxon>
        <taxon>Pseudomonadota</taxon>
        <taxon>Betaproteobacteria</taxon>
        <taxon>Burkholderiales</taxon>
        <taxon>Comamonadaceae</taxon>
        <taxon>Ramlibacter</taxon>
    </lineage>
</organism>